<dbReference type="InterPro" id="IPR001870">
    <property type="entry name" value="B30.2/SPRY"/>
</dbReference>
<evidence type="ECO:0000313" key="3">
    <source>
        <dbReference type="Proteomes" id="UP001176941"/>
    </source>
</evidence>
<feature type="domain" description="B30.2/SPRY" evidence="1">
    <location>
        <begin position="1"/>
        <end position="128"/>
    </location>
</feature>
<dbReference type="EMBL" id="OX459958">
    <property type="protein sequence ID" value="CAI9163998.1"/>
    <property type="molecule type" value="Genomic_DNA"/>
</dbReference>
<evidence type="ECO:0000259" key="1">
    <source>
        <dbReference type="PROSITE" id="PS50188"/>
    </source>
</evidence>
<reference evidence="2" key="1">
    <citation type="submission" date="2023-04" db="EMBL/GenBank/DDBJ databases">
        <authorList>
            <consortium name="ELIXIR-Norway"/>
        </authorList>
    </citation>
    <scope>NUCLEOTIDE SEQUENCE [LARGE SCALE GENOMIC DNA]</scope>
</reference>
<dbReference type="PANTHER" id="PTHR12381:SF41">
    <property type="entry name" value="HETEROGENEOUS NUCLEAR RIBONUCLEOPROTEIN U-LIKE PROTEIN 1"/>
    <property type="match status" value="1"/>
</dbReference>
<dbReference type="InterPro" id="IPR003877">
    <property type="entry name" value="SPRY_dom"/>
</dbReference>
<protein>
    <recommendedName>
        <fullName evidence="1">B30.2/SPRY domain-containing protein</fullName>
    </recommendedName>
</protein>
<dbReference type="PANTHER" id="PTHR12381">
    <property type="entry name" value="HETEROGENEOUS NUCLEAR RIBONUCLEOPROTEIN U FAMILY MEMBER"/>
    <property type="match status" value="1"/>
</dbReference>
<dbReference type="Gene3D" id="2.60.120.920">
    <property type="match status" value="1"/>
</dbReference>
<proteinExistence type="predicted"/>
<dbReference type="InterPro" id="IPR013320">
    <property type="entry name" value="ConA-like_dom_sf"/>
</dbReference>
<evidence type="ECO:0000313" key="2">
    <source>
        <dbReference type="EMBL" id="CAI9163998.1"/>
    </source>
</evidence>
<keyword evidence="3" id="KW-1185">Reference proteome</keyword>
<accession>A0ABN8YUB0</accession>
<dbReference type="Proteomes" id="UP001176941">
    <property type="component" value="Chromosome 22"/>
</dbReference>
<dbReference type="SUPFAM" id="SSF49899">
    <property type="entry name" value="Concanavalin A-like lectins/glucanases"/>
    <property type="match status" value="1"/>
</dbReference>
<name>A0ABN8YUB0_RANTA</name>
<dbReference type="InterPro" id="IPR043136">
    <property type="entry name" value="B30.2/SPRY_sf"/>
</dbReference>
<dbReference type="PROSITE" id="PS50188">
    <property type="entry name" value="B302_SPRY"/>
    <property type="match status" value="1"/>
</dbReference>
<sequence length="219" mass="23706">MKMHKENSVTHLPSVEPDPHVFHIGWSLDSHSTQLGRAPFSCGYEGTQKKFTNSLFEKSGDKFAEKDVTGCFVDFECGNDMELSFTKTGKWIGTAFRIQKEALGGQDLHPHVLVKNCAVAFNFGQWAKPYCAVLPGFTFIRHPSPSEHNAGTVGPKSKVECEILMLTGLLAAGKTTWAIKCAACSPFKKLNLLGGSAIVDETQVIGLGLSGTTRATAQS</sequence>
<dbReference type="Pfam" id="PF00622">
    <property type="entry name" value="SPRY"/>
    <property type="match status" value="1"/>
</dbReference>
<dbReference type="SMART" id="SM00449">
    <property type="entry name" value="SPRY"/>
    <property type="match status" value="1"/>
</dbReference>
<gene>
    <name evidence="2" type="ORF">MRATA1EN1_LOCUS12960</name>
</gene>
<organism evidence="2 3">
    <name type="scientific">Rangifer tarandus platyrhynchus</name>
    <name type="common">Svalbard reindeer</name>
    <dbReference type="NCBI Taxonomy" id="3082113"/>
    <lineage>
        <taxon>Eukaryota</taxon>
        <taxon>Metazoa</taxon>
        <taxon>Chordata</taxon>
        <taxon>Craniata</taxon>
        <taxon>Vertebrata</taxon>
        <taxon>Euteleostomi</taxon>
        <taxon>Mammalia</taxon>
        <taxon>Eutheria</taxon>
        <taxon>Laurasiatheria</taxon>
        <taxon>Artiodactyla</taxon>
        <taxon>Ruminantia</taxon>
        <taxon>Pecora</taxon>
        <taxon>Cervidae</taxon>
        <taxon>Odocoileinae</taxon>
        <taxon>Rangifer</taxon>
    </lineage>
</organism>